<gene>
    <name evidence="2" type="ORF">LXN57_30255</name>
</gene>
<keyword evidence="3" id="KW-1185">Reference proteome</keyword>
<evidence type="ECO:0000313" key="3">
    <source>
        <dbReference type="Proteomes" id="UP001523216"/>
    </source>
</evidence>
<reference evidence="2 3" key="1">
    <citation type="submission" date="2022-06" db="EMBL/GenBank/DDBJ databases">
        <title>Actinoplanes abujensis sp. nov., isolated from Nigerian arid soil.</title>
        <authorList>
            <person name="Ding P."/>
        </authorList>
    </citation>
    <scope>NUCLEOTIDE SEQUENCE [LARGE SCALE GENOMIC DNA]</scope>
    <source>
        <strain evidence="3">TRM88002</strain>
    </source>
</reference>
<name>A0ABT0Y751_9ACTN</name>
<proteinExistence type="predicted"/>
<protein>
    <submittedName>
        <fullName evidence="2">Uncharacterized protein</fullName>
    </submittedName>
</protein>
<organism evidence="2 3">
    <name type="scientific">Paractinoplanes hotanensis</name>
    <dbReference type="NCBI Taxonomy" id="2906497"/>
    <lineage>
        <taxon>Bacteria</taxon>
        <taxon>Bacillati</taxon>
        <taxon>Actinomycetota</taxon>
        <taxon>Actinomycetes</taxon>
        <taxon>Micromonosporales</taxon>
        <taxon>Micromonosporaceae</taxon>
        <taxon>Paractinoplanes</taxon>
    </lineage>
</organism>
<dbReference type="Proteomes" id="UP001523216">
    <property type="component" value="Unassembled WGS sequence"/>
</dbReference>
<sequence>MVTDPDTDATAVVSALFTGPAPLTVPVLEERTSYKKKGSSDTAHTKDEIVT</sequence>
<evidence type="ECO:0000256" key="1">
    <source>
        <dbReference type="SAM" id="MobiDB-lite"/>
    </source>
</evidence>
<accession>A0ABT0Y751</accession>
<comment type="caution">
    <text evidence="2">The sequence shown here is derived from an EMBL/GenBank/DDBJ whole genome shotgun (WGS) entry which is preliminary data.</text>
</comment>
<dbReference type="EMBL" id="JAMQOL010000044">
    <property type="protein sequence ID" value="MCM4081861.1"/>
    <property type="molecule type" value="Genomic_DNA"/>
</dbReference>
<evidence type="ECO:0000313" key="2">
    <source>
        <dbReference type="EMBL" id="MCM4081861.1"/>
    </source>
</evidence>
<dbReference type="RefSeq" id="WP_251801604.1">
    <property type="nucleotide sequence ID" value="NZ_JAMQOL010000044.1"/>
</dbReference>
<feature type="region of interest" description="Disordered" evidence="1">
    <location>
        <begin position="32"/>
        <end position="51"/>
    </location>
</feature>